<dbReference type="Gene3D" id="3.40.50.300">
    <property type="entry name" value="P-loop containing nucleotide triphosphate hydrolases"/>
    <property type="match status" value="2"/>
</dbReference>
<evidence type="ECO:0000313" key="3">
    <source>
        <dbReference type="EMBL" id="TDE46242.1"/>
    </source>
</evidence>
<evidence type="ECO:0000313" key="4">
    <source>
        <dbReference type="Proteomes" id="UP000295136"/>
    </source>
</evidence>
<dbReference type="SUPFAM" id="SSF52540">
    <property type="entry name" value="P-loop containing nucleoside triphosphate hydrolases"/>
    <property type="match status" value="2"/>
</dbReference>
<accession>A0A4R5FBG8</accession>
<keyword evidence="3" id="KW-0547">Nucleotide-binding</keyword>
<dbReference type="SMART" id="SM00382">
    <property type="entry name" value="AAA"/>
    <property type="match status" value="2"/>
</dbReference>
<name>A0A4R5FBG8_9ACTN</name>
<dbReference type="InterPro" id="IPR003593">
    <property type="entry name" value="AAA+_ATPase"/>
</dbReference>
<dbReference type="PANTHER" id="PTHR42957:SF1">
    <property type="entry name" value="HELICASE MJ1565-RELATED"/>
    <property type="match status" value="1"/>
</dbReference>
<feature type="domain" description="AAA+ ATPase" evidence="2">
    <location>
        <begin position="665"/>
        <end position="993"/>
    </location>
</feature>
<dbReference type="Pfam" id="PF01935">
    <property type="entry name" value="DUF87"/>
    <property type="match status" value="1"/>
</dbReference>
<reference evidence="3 4" key="1">
    <citation type="submission" date="2019-03" db="EMBL/GenBank/DDBJ databases">
        <title>Draft genome sequences of novel Actinobacteria.</title>
        <authorList>
            <person name="Sahin N."/>
            <person name="Ay H."/>
            <person name="Saygin H."/>
        </authorList>
    </citation>
    <scope>NUCLEOTIDE SEQUENCE [LARGE SCALE GENOMIC DNA]</scope>
    <source>
        <strain evidence="3 4">6K102</strain>
    </source>
</reference>
<dbReference type="AlphaFoldDB" id="A0A4R5FBG8"/>
<keyword evidence="4" id="KW-1185">Reference proteome</keyword>
<dbReference type="RefSeq" id="WP_132632650.1">
    <property type="nucleotide sequence ID" value="NZ_SMLD01000063.1"/>
</dbReference>
<feature type="domain" description="AAA+ ATPase" evidence="2">
    <location>
        <begin position="58"/>
        <end position="349"/>
    </location>
</feature>
<comment type="caution">
    <text evidence="3">The sequence shown here is derived from an EMBL/GenBank/DDBJ whole genome shotgun (WGS) entry which is preliminary data.</text>
</comment>
<feature type="region of interest" description="Disordered" evidence="1">
    <location>
        <begin position="613"/>
        <end position="637"/>
    </location>
</feature>
<evidence type="ECO:0000256" key="1">
    <source>
        <dbReference type="SAM" id="MobiDB-lite"/>
    </source>
</evidence>
<dbReference type="InterPro" id="IPR027417">
    <property type="entry name" value="P-loop_NTPase"/>
</dbReference>
<gene>
    <name evidence="3" type="ORF">E1295_23440</name>
</gene>
<dbReference type="GO" id="GO:0005524">
    <property type="term" value="F:ATP binding"/>
    <property type="evidence" value="ECO:0007669"/>
    <property type="project" value="UniProtKB-KW"/>
</dbReference>
<proteinExistence type="predicted"/>
<keyword evidence="3" id="KW-0067">ATP-binding</keyword>
<dbReference type="InterPro" id="IPR002789">
    <property type="entry name" value="HerA_central"/>
</dbReference>
<evidence type="ECO:0000259" key="2">
    <source>
        <dbReference type="SMART" id="SM00382"/>
    </source>
</evidence>
<feature type="region of interest" description="Disordered" evidence="1">
    <location>
        <begin position="397"/>
        <end position="418"/>
    </location>
</feature>
<sequence>MNEQEERALRAVSRVLDWATTAEHAWNPPPFHVDGMHPRAERLILDGIEEASLASRTSPLGVVIQGEGGAGKTHLLGWVRGRIAQAGGYFFMVDFSAGENFWRRTTGAMVEDLGRSAGGPDSPVQALVALRSLAELAGAGERIETALERGAGLTRKDLDALVDGLLARDRRLLRCRDTIRALALYATASGHALDVAHDHLMSTEEAEDGDRQAWGMGKAVKDHHDIAVELSTVLALTGPSVIAVDQIDAILGHSRAGTGSGAQAGDEPRKDVIDEIAAGLMALRHATQRSLCLVACLPASWSLIKDRAIGTVQDRFRTSLILTTLASADIARSLVERRFAVAFENAGCTPPGPLWPIAPEAFATAPGLTPRALLRRISAHVETCRVEGRATLLQGFHQDHHHHQDHQAPPLTGGAPTVSETDLARLDARFAGLRAQADPSDAFDPAHEDELAPPLLAAGLRAWITEQGDAGRAFSIDPPPGRRPSLHARLRQELDPDSEEQRHWTFRMIGAPHPIAALKRLDDGIKESGLGPETPYRCFVVLRNQAWSDGPATQARVTHLKDCGGRSLTLRTDDLRVFDALRRMAAEQDPEFDTWLRARRPASGTELLGGLLDPPTPEAALTTPEAAPPTPEPAEALPARGGVAVIPVGRRFDTGADLELKVEALARHTAVFAGSGSGKTVFLRRLVEECALHGVSSIVLDSNNDLARLGDPWPAPPPGWGDGDAEKAARYFAETEVVVWTPGRRRGRPLTFRPLPDFAAVLDDRDELDLALGLAVAALAPRANVHGASAKARKGKAVLRQALEHFARSGGGDFTAFLGMLADVPLGVSQIDRADQIASELGQLLTAATINDPLFAGHGEPADPEQLLTPSAGRRARVSVISFAGLGEDARPGFVSQLQMALFSWIKRNPARGRPLNGLYVMDEAQSLVPATPRTEALASTLTLASQARKYGLGLVFATQAPRGLHNQIAGNATTQFIGRMNSPTQIEVVQSLARARGGRADRVGRLEVGQFYTVSDGIPETLVRTPQCLSHHPADPLTEQEIMQRAAR</sequence>
<dbReference type="PANTHER" id="PTHR42957">
    <property type="entry name" value="HELICASE MJ1565-RELATED"/>
    <property type="match status" value="1"/>
</dbReference>
<feature type="region of interest" description="Disordered" evidence="1">
    <location>
        <begin position="1030"/>
        <end position="1049"/>
    </location>
</feature>
<dbReference type="Proteomes" id="UP000295136">
    <property type="component" value="Unassembled WGS sequence"/>
</dbReference>
<protein>
    <submittedName>
        <fullName evidence="3">ATP-binding protein</fullName>
    </submittedName>
</protein>
<dbReference type="EMBL" id="SMLD01000063">
    <property type="protein sequence ID" value="TDE46242.1"/>
    <property type="molecule type" value="Genomic_DNA"/>
</dbReference>
<organism evidence="3 4">
    <name type="scientific">Nonomuraea mesophila</name>
    <dbReference type="NCBI Taxonomy" id="2530382"/>
    <lineage>
        <taxon>Bacteria</taxon>
        <taxon>Bacillati</taxon>
        <taxon>Actinomycetota</taxon>
        <taxon>Actinomycetes</taxon>
        <taxon>Streptosporangiales</taxon>
        <taxon>Streptosporangiaceae</taxon>
        <taxon>Nonomuraea</taxon>
    </lineage>
</organism>
<dbReference type="InterPro" id="IPR008571">
    <property type="entry name" value="HerA-like"/>
</dbReference>